<dbReference type="Proteomes" id="UP001159363">
    <property type="component" value="Chromosome 6"/>
</dbReference>
<gene>
    <name evidence="1" type="ORF">PR048_020459</name>
</gene>
<accession>A0ABQ9H6C1</accession>
<sequence>MNATLQLRSHLGSLLWDGVELYRVRLNSTDQLREDAYLQSLIECQPIKRKRPRCRVDAPGGPREKPKSRTFKYILSTSKGRVQLLLEFDLRNAVYCALAFGKRFSGFESRIAAPSQTASFADRSSLSCETASIARRIASHRTIVEPALVKAIRAQGPAVIILRSFFPVQRKVTQLHGGYPAVGLQSKSGRGLSLLKLCLALRAFAFGCQAHIRGARNKELCCAVQTTAHMNFSRWTKLSSDPSSTNQDNELQLFWEKTSGRSMNRYSFVTFCDLLGLTLFRHRTLFKDSMQMEFYPKIKLSFRKSPSLLTLSHKDTHKYTRTCDHALYQSTKGTSSSVFIHCDIPKCDNCDSIDLSKSYIFIIYSWGLRHTKEAT</sequence>
<dbReference type="EMBL" id="JARBHB010000007">
    <property type="protein sequence ID" value="KAJ8879842.1"/>
    <property type="molecule type" value="Genomic_DNA"/>
</dbReference>
<reference evidence="1 2" key="1">
    <citation type="submission" date="2023-02" db="EMBL/GenBank/DDBJ databases">
        <title>LHISI_Scaffold_Assembly.</title>
        <authorList>
            <person name="Stuart O.P."/>
            <person name="Cleave R."/>
            <person name="Magrath M.J.L."/>
            <person name="Mikheyev A.S."/>
        </authorList>
    </citation>
    <scope>NUCLEOTIDE SEQUENCE [LARGE SCALE GENOMIC DNA]</scope>
    <source>
        <strain evidence="1">Daus_M_001</strain>
        <tissue evidence="1">Leg muscle</tissue>
    </source>
</reference>
<keyword evidence="2" id="KW-1185">Reference proteome</keyword>
<comment type="caution">
    <text evidence="1">The sequence shown here is derived from an EMBL/GenBank/DDBJ whole genome shotgun (WGS) entry which is preliminary data.</text>
</comment>
<proteinExistence type="predicted"/>
<protein>
    <submittedName>
        <fullName evidence="1">Uncharacterized protein</fullName>
    </submittedName>
</protein>
<name>A0ABQ9H6C1_9NEOP</name>
<evidence type="ECO:0000313" key="1">
    <source>
        <dbReference type="EMBL" id="KAJ8879842.1"/>
    </source>
</evidence>
<evidence type="ECO:0000313" key="2">
    <source>
        <dbReference type="Proteomes" id="UP001159363"/>
    </source>
</evidence>
<organism evidence="1 2">
    <name type="scientific">Dryococelus australis</name>
    <dbReference type="NCBI Taxonomy" id="614101"/>
    <lineage>
        <taxon>Eukaryota</taxon>
        <taxon>Metazoa</taxon>
        <taxon>Ecdysozoa</taxon>
        <taxon>Arthropoda</taxon>
        <taxon>Hexapoda</taxon>
        <taxon>Insecta</taxon>
        <taxon>Pterygota</taxon>
        <taxon>Neoptera</taxon>
        <taxon>Polyneoptera</taxon>
        <taxon>Phasmatodea</taxon>
        <taxon>Verophasmatodea</taxon>
        <taxon>Anareolatae</taxon>
        <taxon>Phasmatidae</taxon>
        <taxon>Eurycanthinae</taxon>
        <taxon>Dryococelus</taxon>
    </lineage>
</organism>